<protein>
    <submittedName>
        <fullName evidence="2">Uncharacterized protein</fullName>
    </submittedName>
</protein>
<proteinExistence type="predicted"/>
<accession>A0A1H4P9V3</accession>
<dbReference type="AlphaFoldDB" id="A0A1H4P9V3"/>
<evidence type="ECO:0000313" key="3">
    <source>
        <dbReference type="Proteomes" id="UP000182375"/>
    </source>
</evidence>
<name>A0A1H4P9V3_9ACTN</name>
<gene>
    <name evidence="2" type="ORF">SAMN04490357_1033</name>
</gene>
<dbReference type="GeneID" id="95510273"/>
<evidence type="ECO:0000313" key="2">
    <source>
        <dbReference type="EMBL" id="SEC04207.1"/>
    </source>
</evidence>
<feature type="region of interest" description="Disordered" evidence="1">
    <location>
        <begin position="1"/>
        <end position="22"/>
    </location>
</feature>
<reference evidence="2 3" key="1">
    <citation type="submission" date="2016-10" db="EMBL/GenBank/DDBJ databases">
        <authorList>
            <person name="de Groot N.N."/>
        </authorList>
    </citation>
    <scope>NUCLEOTIDE SEQUENCE [LARGE SCALE GENOMIC DNA]</scope>
    <source>
        <strain evidence="2 3">DSM 40306</strain>
    </source>
</reference>
<evidence type="ECO:0000256" key="1">
    <source>
        <dbReference type="SAM" id="MobiDB-lite"/>
    </source>
</evidence>
<dbReference type="STRING" id="67331.SAMN04490357_1033"/>
<dbReference type="Proteomes" id="UP000182375">
    <property type="component" value="Unassembled WGS sequence"/>
</dbReference>
<dbReference type="RefSeq" id="WP_074990970.1">
    <property type="nucleotide sequence ID" value="NZ_FNTD01000004.1"/>
</dbReference>
<dbReference type="EMBL" id="FNTD01000004">
    <property type="protein sequence ID" value="SEC04207.1"/>
    <property type="molecule type" value="Genomic_DNA"/>
</dbReference>
<sequence>MTATNTPDNGIRGRDGKGKFTRSIEGAERDAEVARLYSQGGISFRAVGEQLGISKWAAISAYNRAVRDVVQEAGEEALKVHAARLEHVVARCMEIAETDHVMVSHGRIVYDDDGQPLKDTAPVLAAFRELRGALADFRRMTGMDKPSKVEHSGGVKYELVGVNPEDLV</sequence>
<organism evidence="2 3">
    <name type="scientific">Streptomyces misionensis</name>
    <dbReference type="NCBI Taxonomy" id="67331"/>
    <lineage>
        <taxon>Bacteria</taxon>
        <taxon>Bacillati</taxon>
        <taxon>Actinomycetota</taxon>
        <taxon>Actinomycetes</taxon>
        <taxon>Kitasatosporales</taxon>
        <taxon>Streptomycetaceae</taxon>
        <taxon>Streptomyces</taxon>
    </lineage>
</organism>